<dbReference type="OrthoDB" id="1934524at2759"/>
<dbReference type="Gene3D" id="3.40.50.300">
    <property type="entry name" value="P-loop containing nucleotide triphosphate hydrolases"/>
    <property type="match status" value="1"/>
</dbReference>
<evidence type="ECO:0000313" key="3">
    <source>
        <dbReference type="Proteomes" id="UP000321393"/>
    </source>
</evidence>
<dbReference type="EMBL" id="SSTE01019459">
    <property type="protein sequence ID" value="KAA0036653.1"/>
    <property type="molecule type" value="Genomic_DNA"/>
</dbReference>
<evidence type="ECO:0000313" key="4">
    <source>
        <dbReference type="Proteomes" id="UP000321947"/>
    </source>
</evidence>
<dbReference type="AlphaFoldDB" id="A0A5D3DFC6"/>
<evidence type="ECO:0000313" key="1">
    <source>
        <dbReference type="EMBL" id="KAA0036653.1"/>
    </source>
</evidence>
<evidence type="ECO:0000313" key="2">
    <source>
        <dbReference type="EMBL" id="TYK22294.1"/>
    </source>
</evidence>
<dbReference type="Proteomes" id="UP000321947">
    <property type="component" value="Unassembled WGS sequence"/>
</dbReference>
<dbReference type="EMBL" id="SSTD01005102">
    <property type="protein sequence ID" value="TYK22294.1"/>
    <property type="molecule type" value="Genomic_DNA"/>
</dbReference>
<sequence>MEILINFLERKGWPREYLPEELKEKYLAIDWIAVNLLFERRLKTRQLFVYGKPNAQKSLLISLLKRAGLRIYSVGHRKNDFSGANDFFDLWVIDEFIDESNKYESEQGINPKTLLTLLDGQESRLEAKYERRLIKKENLPIILIGKKVPHEIRKSESPLAKRLIPLKFQTKSEVDLARIAATFYSAMCMRAAHFSEVENPDPVLR</sequence>
<dbReference type="InterPro" id="IPR027417">
    <property type="entry name" value="P-loop_NTPase"/>
</dbReference>
<accession>A0A5D3DFC6</accession>
<reference evidence="3 4" key="1">
    <citation type="submission" date="2019-08" db="EMBL/GenBank/DDBJ databases">
        <title>Draft genome sequences of two oriental melons (Cucumis melo L. var makuwa).</title>
        <authorList>
            <person name="Kwon S.-Y."/>
        </authorList>
    </citation>
    <scope>NUCLEOTIDE SEQUENCE [LARGE SCALE GENOMIC DNA]</scope>
    <source>
        <strain evidence="4">cv. Chang Bougi</strain>
        <strain evidence="3">cv. SW 3</strain>
        <tissue evidence="2">Leaf</tissue>
    </source>
</reference>
<organism evidence="2 4">
    <name type="scientific">Cucumis melo var. makuwa</name>
    <name type="common">Oriental melon</name>
    <dbReference type="NCBI Taxonomy" id="1194695"/>
    <lineage>
        <taxon>Eukaryota</taxon>
        <taxon>Viridiplantae</taxon>
        <taxon>Streptophyta</taxon>
        <taxon>Embryophyta</taxon>
        <taxon>Tracheophyta</taxon>
        <taxon>Spermatophyta</taxon>
        <taxon>Magnoliopsida</taxon>
        <taxon>eudicotyledons</taxon>
        <taxon>Gunneridae</taxon>
        <taxon>Pentapetalae</taxon>
        <taxon>rosids</taxon>
        <taxon>fabids</taxon>
        <taxon>Cucurbitales</taxon>
        <taxon>Cucurbitaceae</taxon>
        <taxon>Benincaseae</taxon>
        <taxon>Cucumis</taxon>
    </lineage>
</organism>
<proteinExistence type="predicted"/>
<name>A0A5D3DFC6_CUCMM</name>
<gene>
    <name evidence="2" type="ORF">E5676_scaffold76112G00020</name>
    <name evidence="1" type="ORF">E6C27_scaffold43953G00030</name>
</gene>
<protein>
    <submittedName>
        <fullName evidence="2">Uncharacterized protein</fullName>
    </submittedName>
</protein>
<dbReference type="Proteomes" id="UP000321393">
    <property type="component" value="Unassembled WGS sequence"/>
</dbReference>
<comment type="caution">
    <text evidence="2">The sequence shown here is derived from an EMBL/GenBank/DDBJ whole genome shotgun (WGS) entry which is preliminary data.</text>
</comment>